<evidence type="ECO:0000313" key="1">
    <source>
        <dbReference type="EMBL" id="SFZ71927.1"/>
    </source>
</evidence>
<dbReference type="AlphaFoldDB" id="A0A1K2H6E8"/>
<proteinExistence type="predicted"/>
<dbReference type="Proteomes" id="UP000185655">
    <property type="component" value="Unassembled WGS sequence"/>
</dbReference>
<name>A0A1K2H6E8_9LACT</name>
<dbReference type="EMBL" id="FPKS01000002">
    <property type="protein sequence ID" value="SFZ71927.1"/>
    <property type="molecule type" value="Genomic_DNA"/>
</dbReference>
<protein>
    <submittedName>
        <fullName evidence="1">Uncharacterized protein</fullName>
    </submittedName>
</protein>
<evidence type="ECO:0000313" key="2">
    <source>
        <dbReference type="Proteomes" id="UP000185655"/>
    </source>
</evidence>
<dbReference type="STRING" id="1122154.SAMN02746068_00523"/>
<accession>A0A1K2H6E8</accession>
<gene>
    <name evidence="1" type="ORF">SAMN02746068_00523</name>
</gene>
<sequence length="46" mass="5234">MTTGLRIKKFFGAILAFEVFFMSNIKTPVTDFYCLTSLNNPTLITQ</sequence>
<reference evidence="1 2" key="1">
    <citation type="submission" date="2016-11" db="EMBL/GenBank/DDBJ databases">
        <authorList>
            <person name="Jaros S."/>
            <person name="Januszkiewicz K."/>
            <person name="Wedrychowicz H."/>
        </authorList>
    </citation>
    <scope>NUCLEOTIDE SEQUENCE [LARGE SCALE GENOMIC DNA]</scope>
    <source>
        <strain evidence="1 2">DSM 22330</strain>
    </source>
</reference>
<organism evidence="1 2">
    <name type="scientific">Pseudolactococcus chungangensis CAU 28 = DSM 22330</name>
    <dbReference type="NCBI Taxonomy" id="1122154"/>
    <lineage>
        <taxon>Bacteria</taxon>
        <taxon>Bacillati</taxon>
        <taxon>Bacillota</taxon>
        <taxon>Bacilli</taxon>
        <taxon>Lactobacillales</taxon>
        <taxon>Streptococcaceae</taxon>
        <taxon>Pseudolactococcus</taxon>
    </lineage>
</organism>